<sequence length="75" mass="7169">MLKKVLVVAGAAAMLSMAAPAHADITNGAGGVLSGNQLHLPITAPINVCGNAVAVIGLAVAGCKGGASAYAPSHH</sequence>
<proteinExistence type="predicted"/>
<feature type="domain" description="Chaplin" evidence="5">
    <location>
        <begin position="29"/>
        <end position="69"/>
    </location>
</feature>
<evidence type="ECO:0000259" key="5">
    <source>
        <dbReference type="PROSITE" id="PS51884"/>
    </source>
</evidence>
<keyword evidence="3" id="KW-0034">Amyloid</keyword>
<accession>A0A2T0MXS0</accession>
<evidence type="ECO:0000313" key="7">
    <source>
        <dbReference type="Proteomes" id="UP000238312"/>
    </source>
</evidence>
<dbReference type="Proteomes" id="UP000238312">
    <property type="component" value="Unassembled WGS sequence"/>
</dbReference>
<reference evidence="6 7" key="1">
    <citation type="submission" date="2018-03" db="EMBL/GenBank/DDBJ databases">
        <title>Genomic Encyclopedia of Type Strains, Phase III (KMG-III): the genomes of soil and plant-associated and newly described type strains.</title>
        <authorList>
            <person name="Whitman W."/>
        </authorList>
    </citation>
    <scope>NUCLEOTIDE SEQUENCE [LARGE SCALE GENOMIC DNA]</scope>
    <source>
        <strain evidence="6 7">CGMCC 4.7104</strain>
    </source>
</reference>
<dbReference type="GO" id="GO:0007155">
    <property type="term" value="P:cell adhesion"/>
    <property type="evidence" value="ECO:0007669"/>
    <property type="project" value="UniProtKB-KW"/>
</dbReference>
<evidence type="ECO:0000256" key="4">
    <source>
        <dbReference type="SAM" id="SignalP"/>
    </source>
</evidence>
<evidence type="ECO:0000256" key="1">
    <source>
        <dbReference type="ARBA" id="ARBA00022512"/>
    </source>
</evidence>
<evidence type="ECO:0000313" key="6">
    <source>
        <dbReference type="EMBL" id="PRX63889.1"/>
    </source>
</evidence>
<dbReference type="Pfam" id="PF03777">
    <property type="entry name" value="ChpA-C"/>
    <property type="match status" value="1"/>
</dbReference>
<gene>
    <name evidence="6" type="ORF">B0I32_110344</name>
</gene>
<dbReference type="PROSITE" id="PS51884">
    <property type="entry name" value="CHAPLIN"/>
    <property type="match status" value="1"/>
</dbReference>
<dbReference type="OrthoDB" id="3544424at2"/>
<dbReference type="AlphaFoldDB" id="A0A2T0MXS0"/>
<evidence type="ECO:0000256" key="3">
    <source>
        <dbReference type="ARBA" id="ARBA00023087"/>
    </source>
</evidence>
<feature type="signal peptide" evidence="4">
    <location>
        <begin position="1"/>
        <end position="23"/>
    </location>
</feature>
<keyword evidence="1" id="KW-0134">Cell wall</keyword>
<feature type="chain" id="PRO_5015599200" evidence="4">
    <location>
        <begin position="24"/>
        <end position="75"/>
    </location>
</feature>
<dbReference type="RefSeq" id="WP_106243498.1">
    <property type="nucleotide sequence ID" value="NZ_JBFAIB010000007.1"/>
</dbReference>
<protein>
    <submittedName>
        <fullName evidence="6">Small secreted domain DUF320</fullName>
    </submittedName>
</protein>
<organism evidence="6 7">
    <name type="scientific">Nonomuraea fuscirosea</name>
    <dbReference type="NCBI Taxonomy" id="1291556"/>
    <lineage>
        <taxon>Bacteria</taxon>
        <taxon>Bacillati</taxon>
        <taxon>Actinomycetota</taxon>
        <taxon>Actinomycetes</taxon>
        <taxon>Streptosporangiales</taxon>
        <taxon>Streptosporangiaceae</taxon>
        <taxon>Nonomuraea</taxon>
    </lineage>
</organism>
<name>A0A2T0MXS0_9ACTN</name>
<dbReference type="InterPro" id="IPR005528">
    <property type="entry name" value="ChpA-H"/>
</dbReference>
<keyword evidence="4" id="KW-0732">Signal</keyword>
<dbReference type="EMBL" id="PVNG01000010">
    <property type="protein sequence ID" value="PRX63889.1"/>
    <property type="molecule type" value="Genomic_DNA"/>
</dbReference>
<keyword evidence="1" id="KW-0964">Secreted</keyword>
<keyword evidence="2" id="KW-0130">Cell adhesion</keyword>
<evidence type="ECO:0000256" key="2">
    <source>
        <dbReference type="ARBA" id="ARBA00022889"/>
    </source>
</evidence>
<comment type="caution">
    <text evidence="6">The sequence shown here is derived from an EMBL/GenBank/DDBJ whole genome shotgun (WGS) entry which is preliminary data.</text>
</comment>
<keyword evidence="7" id="KW-1185">Reference proteome</keyword>